<sequence length="184" mass="20083">MLTVIFKINSQEPTLEELLESCVAQAQKENKEQIQGDTILPIGDDLTVHHQDDISDDRGMESSDDEILRPELIDLDAQNQKKTRSRTRAEEFLRSLFGRSDDLLSPDNPPTNSGESLLKQIIEGYGNGGLAETAVGTQQESSDNSDTKQIIEGYGNGGLAETAVGTQQESSDNSDTVCKLIISN</sequence>
<protein>
    <submittedName>
        <fullName evidence="1">Uncharacterized protein</fullName>
    </submittedName>
</protein>
<evidence type="ECO:0000313" key="2">
    <source>
        <dbReference type="Proteomes" id="UP000031668"/>
    </source>
</evidence>
<reference evidence="1 2" key="1">
    <citation type="journal article" date="2014" name="Genome Biol. Evol.">
        <title>The genome of the myxosporean Thelohanellus kitauei shows adaptations to nutrient acquisition within its fish host.</title>
        <authorList>
            <person name="Yang Y."/>
            <person name="Xiong J."/>
            <person name="Zhou Z."/>
            <person name="Huo F."/>
            <person name="Miao W."/>
            <person name="Ran C."/>
            <person name="Liu Y."/>
            <person name="Zhang J."/>
            <person name="Feng J."/>
            <person name="Wang M."/>
            <person name="Wang M."/>
            <person name="Wang L."/>
            <person name="Yao B."/>
        </authorList>
    </citation>
    <scope>NUCLEOTIDE SEQUENCE [LARGE SCALE GENOMIC DNA]</scope>
    <source>
        <strain evidence="1">Wuqing</strain>
    </source>
</reference>
<organism evidence="1 2">
    <name type="scientific">Thelohanellus kitauei</name>
    <name type="common">Myxosporean</name>
    <dbReference type="NCBI Taxonomy" id="669202"/>
    <lineage>
        <taxon>Eukaryota</taxon>
        <taxon>Metazoa</taxon>
        <taxon>Cnidaria</taxon>
        <taxon>Myxozoa</taxon>
        <taxon>Myxosporea</taxon>
        <taxon>Bivalvulida</taxon>
        <taxon>Platysporina</taxon>
        <taxon>Myxobolidae</taxon>
        <taxon>Thelohanellus</taxon>
    </lineage>
</organism>
<dbReference type="AlphaFoldDB" id="A0A0C2JWT6"/>
<name>A0A0C2JWT6_THEKT</name>
<comment type="caution">
    <text evidence="1">The sequence shown here is derived from an EMBL/GenBank/DDBJ whole genome shotgun (WGS) entry which is preliminary data.</text>
</comment>
<dbReference type="Proteomes" id="UP000031668">
    <property type="component" value="Unassembled WGS sequence"/>
</dbReference>
<evidence type="ECO:0000313" key="1">
    <source>
        <dbReference type="EMBL" id="KII73938.1"/>
    </source>
</evidence>
<accession>A0A0C2JWT6</accession>
<keyword evidence="2" id="KW-1185">Reference proteome</keyword>
<gene>
    <name evidence="1" type="ORF">RF11_00865</name>
</gene>
<dbReference type="EMBL" id="JWZT01000602">
    <property type="protein sequence ID" value="KII73938.1"/>
    <property type="molecule type" value="Genomic_DNA"/>
</dbReference>
<proteinExistence type="predicted"/>